<dbReference type="InterPro" id="IPR002601">
    <property type="entry name" value="C6_domain"/>
</dbReference>
<feature type="non-terminal residue" evidence="2">
    <location>
        <position position="278"/>
    </location>
</feature>
<protein>
    <recommendedName>
        <fullName evidence="1">C6 domain-containing protein</fullName>
    </recommendedName>
</protein>
<sequence>CQSCAQNLITITTNGNGAHAMESDVTNIATCATRTFTCIGTLANIEGGQGTIMDADDGAVDGVATFTVTCNTAGTAWVNTGIDITQVECASKCLTCPSNLISITTASTGGHAMDGDVIDETTGPCLKRTFTCEGKGANIEINGDHGVITDESDVASFTLTCNEDGTAWMYNGVAITQVECAPLPACKMCEQNLIMKTTNGNGAKPFAMDTTDTSGTCAVRTLTCVGNQANIEEWINRSFFQLNNGDGTTDPPLVVTCNAGGTAWLFMGIPITQAECAV</sequence>
<evidence type="ECO:0000313" key="3">
    <source>
        <dbReference type="Proteomes" id="UP001432027"/>
    </source>
</evidence>
<dbReference type="PANTHER" id="PTHR21629:SF5">
    <property type="entry name" value="C6 DOMAIN-CONTAINING PROTEIN"/>
    <property type="match status" value="1"/>
</dbReference>
<feature type="domain" description="C6" evidence="1">
    <location>
        <begin position="186"/>
        <end position="276"/>
    </location>
</feature>
<dbReference type="AlphaFoldDB" id="A0AAV5TLL9"/>
<dbReference type="SMART" id="SM01048">
    <property type="entry name" value="C6"/>
    <property type="match status" value="3"/>
</dbReference>
<name>A0AAV5TLL9_9BILA</name>
<feature type="domain" description="C6" evidence="1">
    <location>
        <begin position="1"/>
        <end position="89"/>
    </location>
</feature>
<evidence type="ECO:0000259" key="1">
    <source>
        <dbReference type="SMART" id="SM01048"/>
    </source>
</evidence>
<reference evidence="2" key="1">
    <citation type="submission" date="2023-10" db="EMBL/GenBank/DDBJ databases">
        <title>Genome assembly of Pristionchus species.</title>
        <authorList>
            <person name="Yoshida K."/>
            <person name="Sommer R.J."/>
        </authorList>
    </citation>
    <scope>NUCLEOTIDE SEQUENCE</scope>
    <source>
        <strain evidence="2">RS0144</strain>
    </source>
</reference>
<feature type="domain" description="C6" evidence="1">
    <location>
        <begin position="93"/>
        <end position="180"/>
    </location>
</feature>
<comment type="caution">
    <text evidence="2">The sequence shown here is derived from an EMBL/GenBank/DDBJ whole genome shotgun (WGS) entry which is preliminary data.</text>
</comment>
<accession>A0AAV5TLL9</accession>
<feature type="non-terminal residue" evidence="2">
    <location>
        <position position="1"/>
    </location>
</feature>
<proteinExistence type="predicted"/>
<dbReference type="EMBL" id="BTSX01000004">
    <property type="protein sequence ID" value="GMS95175.1"/>
    <property type="molecule type" value="Genomic_DNA"/>
</dbReference>
<evidence type="ECO:0000313" key="2">
    <source>
        <dbReference type="EMBL" id="GMS95175.1"/>
    </source>
</evidence>
<gene>
    <name evidence="2" type="ORF">PENTCL1PPCAC_17350</name>
</gene>
<organism evidence="2 3">
    <name type="scientific">Pristionchus entomophagus</name>
    <dbReference type="NCBI Taxonomy" id="358040"/>
    <lineage>
        <taxon>Eukaryota</taxon>
        <taxon>Metazoa</taxon>
        <taxon>Ecdysozoa</taxon>
        <taxon>Nematoda</taxon>
        <taxon>Chromadorea</taxon>
        <taxon>Rhabditida</taxon>
        <taxon>Rhabditina</taxon>
        <taxon>Diplogasteromorpha</taxon>
        <taxon>Diplogasteroidea</taxon>
        <taxon>Neodiplogasteridae</taxon>
        <taxon>Pristionchus</taxon>
    </lineage>
</organism>
<dbReference type="Pfam" id="PF01681">
    <property type="entry name" value="C6"/>
    <property type="match status" value="2"/>
</dbReference>
<dbReference type="PANTHER" id="PTHR21629">
    <property type="entry name" value="C6 DOMAIN-CONTAINING PROTEIN"/>
    <property type="match status" value="1"/>
</dbReference>
<dbReference type="Proteomes" id="UP001432027">
    <property type="component" value="Unassembled WGS sequence"/>
</dbReference>
<keyword evidence="3" id="KW-1185">Reference proteome</keyword>